<evidence type="ECO:0000256" key="1">
    <source>
        <dbReference type="SAM" id="Phobius"/>
    </source>
</evidence>
<dbReference type="PROSITE" id="PS50987">
    <property type="entry name" value="HTH_ARSR_2"/>
    <property type="match status" value="1"/>
</dbReference>
<dbReference type="CDD" id="cd00090">
    <property type="entry name" value="HTH_ARSR"/>
    <property type="match status" value="1"/>
</dbReference>
<keyword evidence="1" id="KW-1133">Transmembrane helix</keyword>
<dbReference type="InterPro" id="IPR036390">
    <property type="entry name" value="WH_DNA-bd_sf"/>
</dbReference>
<name>A0A2U9IR62_9CREN</name>
<reference evidence="4" key="3">
    <citation type="submission" date="2020-03" db="EMBL/GenBank/DDBJ databases">
        <title>Sequencing and Assembly of Multiple Reported Metal-Biooxidizing Members of the Extremely Thermoacidophilic Archaeal Family Sulfolobaceae.</title>
        <authorList>
            <person name="Counts J.A."/>
            <person name="Kelly R.M."/>
        </authorList>
    </citation>
    <scope>NUCLEOTIDE SEQUENCE [LARGE SCALE GENOMIC DNA]</scope>
    <source>
        <strain evidence="4">HO1-1</strain>
    </source>
</reference>
<dbReference type="Pfam" id="PF24038">
    <property type="entry name" value="DUF7347"/>
    <property type="match status" value="1"/>
</dbReference>
<keyword evidence="1" id="KW-0812">Transmembrane</keyword>
<keyword evidence="1" id="KW-0472">Membrane</keyword>
<feature type="transmembrane region" description="Helical" evidence="1">
    <location>
        <begin position="192"/>
        <end position="210"/>
    </location>
</feature>
<dbReference type="InterPro" id="IPR055771">
    <property type="entry name" value="DUF7347"/>
</dbReference>
<accession>A0A2U9IR62</accession>
<dbReference type="OrthoDB" id="44029at2157"/>
<feature type="transmembrane region" description="Helical" evidence="1">
    <location>
        <begin position="263"/>
        <end position="285"/>
    </location>
</feature>
<dbReference type="SUPFAM" id="SSF46785">
    <property type="entry name" value="Winged helix' DNA-binding domain"/>
    <property type="match status" value="1"/>
</dbReference>
<sequence>MDSFTRILKDRTRKDILIYLYNKNKATYSDILHDLNLSTGKLNYHLKILEPLITKEGEYYMLNEKGRQLVEIMRSLENHKEVSEYTKYIPQFLALVSLIFLFVSGGLISNQINANTNQPIVSTPQALYVFYSISVIALLTSAFLLYTQETKGLERLMMFISIIFPYVFYLNGHFFVYWVLPAYLIVTSSVAIHYYIYELLPSLIYYLGILPKFINHDVRLMSILWGFLLIIDTLTSFSGSYLIDLTPLLLGISTLMGGESLENYRVLFVITLVVIAGGVLFKILVLH</sequence>
<dbReference type="AlphaFoldDB" id="A0A2U9IR62"/>
<dbReference type="GeneID" id="36833817"/>
<dbReference type="EMBL" id="CP029287">
    <property type="protein sequence ID" value="AWR98473.1"/>
    <property type="molecule type" value="Genomic_DNA"/>
</dbReference>
<protein>
    <recommendedName>
        <fullName evidence="2">HTH arsR-type domain-containing protein</fullName>
    </recommendedName>
</protein>
<feature type="transmembrane region" description="Helical" evidence="1">
    <location>
        <begin position="158"/>
        <end position="180"/>
    </location>
</feature>
<dbReference type="InterPro" id="IPR001845">
    <property type="entry name" value="HTH_ArsR_DNA-bd_dom"/>
</dbReference>
<feature type="domain" description="HTH arsR-type" evidence="2">
    <location>
        <begin position="1"/>
        <end position="84"/>
    </location>
</feature>
<dbReference type="InterPro" id="IPR036388">
    <property type="entry name" value="WH-like_DNA-bd_sf"/>
</dbReference>
<dbReference type="InterPro" id="IPR011991">
    <property type="entry name" value="ArsR-like_HTH"/>
</dbReference>
<dbReference type="GO" id="GO:0003700">
    <property type="term" value="F:DNA-binding transcription factor activity"/>
    <property type="evidence" value="ECO:0007669"/>
    <property type="project" value="InterPro"/>
</dbReference>
<organism evidence="3 4">
    <name type="scientific">Metallosphaera hakonensis JCM 8857 = DSM 7519</name>
    <dbReference type="NCBI Taxonomy" id="1293036"/>
    <lineage>
        <taxon>Archaea</taxon>
        <taxon>Thermoproteota</taxon>
        <taxon>Thermoprotei</taxon>
        <taxon>Sulfolobales</taxon>
        <taxon>Sulfolobaceae</taxon>
        <taxon>Metallosphaera</taxon>
    </lineage>
</organism>
<feature type="transmembrane region" description="Helical" evidence="1">
    <location>
        <begin position="128"/>
        <end position="146"/>
    </location>
</feature>
<gene>
    <name evidence="3" type="ORF">DFR87_00705</name>
</gene>
<feature type="transmembrane region" description="Helical" evidence="1">
    <location>
        <begin position="222"/>
        <end position="243"/>
    </location>
</feature>
<evidence type="ECO:0000313" key="3">
    <source>
        <dbReference type="EMBL" id="AWR98473.1"/>
    </source>
</evidence>
<reference evidence="4" key="2">
    <citation type="submission" date="2020-03" db="EMBL/GenBank/DDBJ databases">
        <title>Complete Genome Sequences of Extremely Thermoacidophilic, Metal-Mobilizing Type-Strain Members of the Archaeal Family Sulfolobaceae: Acidianus brierleyi DSM-1651T, Acidianus sulfidivorans DSM-18786T, Metallosphaera hakonensis DSM-7519T, and Metallosphaera prunae DSM-10039T.</title>
        <authorList>
            <person name="Counts J.A."/>
            <person name="Kelly R.M."/>
        </authorList>
    </citation>
    <scope>NUCLEOTIDE SEQUENCE [LARGE SCALE GENOMIC DNA]</scope>
    <source>
        <strain evidence="4">HO1-1</strain>
    </source>
</reference>
<dbReference type="Proteomes" id="UP000247586">
    <property type="component" value="Chromosome"/>
</dbReference>
<dbReference type="KEGG" id="mhk:DFR87_00705"/>
<reference evidence="3 4" key="1">
    <citation type="submission" date="2018-05" db="EMBL/GenBank/DDBJ databases">
        <title>Complete Genome Sequences of Extremely Thermoacidophilic, Metal-Mobilizing Type-Strain Members of the Archaeal Family Sulfolobaceae: Acidianus brierleyi DSM-1651T, Acidianus sulfidivorans DSM-18786T, Metallosphaera hakonensis DSM-7519T, and Metallosphaera prunae DSM-10039T.</title>
        <authorList>
            <person name="Counts J.A."/>
            <person name="Kelly R.M."/>
        </authorList>
    </citation>
    <scope>NUCLEOTIDE SEQUENCE [LARGE SCALE GENOMIC DNA]</scope>
    <source>
        <strain evidence="3 4">HO1-1</strain>
    </source>
</reference>
<feature type="transmembrane region" description="Helical" evidence="1">
    <location>
        <begin position="88"/>
        <end position="108"/>
    </location>
</feature>
<evidence type="ECO:0000259" key="2">
    <source>
        <dbReference type="PROSITE" id="PS50987"/>
    </source>
</evidence>
<evidence type="ECO:0000313" key="4">
    <source>
        <dbReference type="Proteomes" id="UP000247586"/>
    </source>
</evidence>
<dbReference type="RefSeq" id="WP_110368695.1">
    <property type="nucleotide sequence ID" value="NZ_CP029287.2"/>
</dbReference>
<keyword evidence="4" id="KW-1185">Reference proteome</keyword>
<proteinExistence type="predicted"/>
<dbReference type="Gene3D" id="1.10.10.10">
    <property type="entry name" value="Winged helix-like DNA-binding domain superfamily/Winged helix DNA-binding domain"/>
    <property type="match status" value="1"/>
</dbReference>